<dbReference type="EMBL" id="KQ419590">
    <property type="protein sequence ID" value="KOF83032.1"/>
    <property type="molecule type" value="Genomic_DNA"/>
</dbReference>
<name>A0A0L8H1G2_OCTBM</name>
<protein>
    <submittedName>
        <fullName evidence="1">Uncharacterized protein</fullName>
    </submittedName>
</protein>
<sequence>MHLEMEQNIHNNGRCDITRMNLNVDRSFDADNSQILYRRLQCYDMSTRNKHLPVWARR</sequence>
<accession>A0A0L8H1G2</accession>
<evidence type="ECO:0000313" key="1">
    <source>
        <dbReference type="EMBL" id="KOF83032.1"/>
    </source>
</evidence>
<organism evidence="1">
    <name type="scientific">Octopus bimaculoides</name>
    <name type="common">California two-spotted octopus</name>
    <dbReference type="NCBI Taxonomy" id="37653"/>
    <lineage>
        <taxon>Eukaryota</taxon>
        <taxon>Metazoa</taxon>
        <taxon>Spiralia</taxon>
        <taxon>Lophotrochozoa</taxon>
        <taxon>Mollusca</taxon>
        <taxon>Cephalopoda</taxon>
        <taxon>Coleoidea</taxon>
        <taxon>Octopodiformes</taxon>
        <taxon>Octopoda</taxon>
        <taxon>Incirrata</taxon>
        <taxon>Octopodidae</taxon>
        <taxon>Octopus</taxon>
    </lineage>
</organism>
<reference evidence="1" key="1">
    <citation type="submission" date="2015-07" db="EMBL/GenBank/DDBJ databases">
        <title>MeaNS - Measles Nucleotide Surveillance Program.</title>
        <authorList>
            <person name="Tran T."/>
            <person name="Druce J."/>
        </authorList>
    </citation>
    <scope>NUCLEOTIDE SEQUENCE</scope>
    <source>
        <strain evidence="1">UCB-OBI-ISO-001</strain>
        <tissue evidence="1">Gonad</tissue>
    </source>
</reference>
<proteinExistence type="predicted"/>
<dbReference type="AlphaFoldDB" id="A0A0L8H1G2"/>
<gene>
    <name evidence="1" type="ORF">OCBIM_22024509mg</name>
</gene>